<gene>
    <name evidence="1" type="ORF">EDD71_11265</name>
</gene>
<reference evidence="1 2" key="1">
    <citation type="submission" date="2019-03" db="EMBL/GenBank/DDBJ databases">
        <title>Genomic Encyclopedia of Type Strains, Phase IV (KMG-IV): sequencing the most valuable type-strain genomes for metagenomic binning, comparative biology and taxonomic classification.</title>
        <authorList>
            <person name="Goeker M."/>
        </authorList>
    </citation>
    <scope>NUCLEOTIDE SEQUENCE [LARGE SCALE GENOMIC DNA]</scope>
    <source>
        <strain evidence="1 2">DSM 24455</strain>
    </source>
</reference>
<protein>
    <submittedName>
        <fullName evidence="1">Uncharacterized protein</fullName>
    </submittedName>
</protein>
<sequence>MLSGLSFGTEYGTDFLAGIPAVPFVNDIAKWGKLIVSTGTVYTVIYCDKADILLRKHYLGIKSYFQIVTSKAGHILDDGRGYFPVLYHFNHTFEIRTVKGGAGYSIVYKEYRIGKAILLSVFT</sequence>
<keyword evidence="2" id="KW-1185">Reference proteome</keyword>
<name>A0A4R7KNZ7_9CLOT</name>
<dbReference type="Proteomes" id="UP000295325">
    <property type="component" value="Unassembled WGS sequence"/>
</dbReference>
<evidence type="ECO:0000313" key="1">
    <source>
        <dbReference type="EMBL" id="TDT57283.1"/>
    </source>
</evidence>
<evidence type="ECO:0000313" key="2">
    <source>
        <dbReference type="Proteomes" id="UP000295325"/>
    </source>
</evidence>
<accession>A0A4R7KNZ7</accession>
<dbReference type="EMBL" id="SOAZ01000012">
    <property type="protein sequence ID" value="TDT57283.1"/>
    <property type="molecule type" value="Genomic_DNA"/>
</dbReference>
<comment type="caution">
    <text evidence="1">The sequence shown here is derived from an EMBL/GenBank/DDBJ whole genome shotgun (WGS) entry which is preliminary data.</text>
</comment>
<proteinExistence type="predicted"/>
<dbReference type="AlphaFoldDB" id="A0A4R7KNZ7"/>
<organism evidence="1 2">
    <name type="scientific">Fonticella tunisiensis</name>
    <dbReference type="NCBI Taxonomy" id="1096341"/>
    <lineage>
        <taxon>Bacteria</taxon>
        <taxon>Bacillati</taxon>
        <taxon>Bacillota</taxon>
        <taxon>Clostridia</taxon>
        <taxon>Eubacteriales</taxon>
        <taxon>Clostridiaceae</taxon>
        <taxon>Fonticella</taxon>
    </lineage>
</organism>